<dbReference type="AlphaFoldDB" id="A0A5P9RVE0"/>
<keyword evidence="1 6" id="KW-0602">Photosynthesis</keyword>
<accession>A0A5P9RVE0</accession>
<evidence type="ECO:0000256" key="4">
    <source>
        <dbReference type="ARBA" id="ARBA00023136"/>
    </source>
</evidence>
<comment type="function">
    <text evidence="6">Involved in the binding and/or turnover of quinones at the Q(B) site of photosystem II (PSII). PSII is a light-driven water plastoquinone oxidoreductase, using light energy to abstract electrons from H(2)O, generating a proton gradient subsequently used for ATP formation.</text>
</comment>
<comment type="subcellular location">
    <subcellularLocation>
        <location evidence="6">Plastid</location>
        <location evidence="6">Chloroplast thylakoid membrane</location>
        <topology evidence="6">Single-pass membrane protein</topology>
    </subcellularLocation>
</comment>
<dbReference type="EMBL" id="MK231135">
    <property type="protein sequence ID" value="QFV17229.1"/>
    <property type="molecule type" value="Genomic_DNA"/>
</dbReference>
<protein>
    <recommendedName>
        <fullName evidence="6">Photosystem II reaction center protein X</fullName>
    </recommendedName>
</protein>
<dbReference type="InterPro" id="IPR009518">
    <property type="entry name" value="PSII_PsbX"/>
</dbReference>
<comment type="similarity">
    <text evidence="6">Belongs to the PsbX family. Type 1 subfamily.</text>
</comment>
<evidence type="ECO:0000256" key="3">
    <source>
        <dbReference type="ARBA" id="ARBA00022989"/>
    </source>
</evidence>
<evidence type="ECO:0000313" key="7">
    <source>
        <dbReference type="EMBL" id="QFV17056.1"/>
    </source>
</evidence>
<dbReference type="EMBL" id="MK231134">
    <property type="protein sequence ID" value="QFV17056.1"/>
    <property type="molecule type" value="Genomic_DNA"/>
</dbReference>
<geneLocation type="chloroplast" evidence="7"/>
<evidence type="ECO:0000256" key="1">
    <source>
        <dbReference type="ARBA" id="ARBA00022531"/>
    </source>
</evidence>
<dbReference type="GO" id="GO:0009535">
    <property type="term" value="C:chloroplast thylakoid membrane"/>
    <property type="evidence" value="ECO:0007669"/>
    <property type="project" value="UniProtKB-SubCell"/>
</dbReference>
<keyword evidence="7" id="KW-0150">Chloroplast</keyword>
<reference evidence="8" key="2">
    <citation type="submission" date="2018-11" db="EMBL/GenBank/DDBJ databases">
        <title>Complete Plastid Genome of Cyanidioschyzon merolae Isolate 5578.</title>
        <authorList>
            <person name="Bi G."/>
        </authorList>
    </citation>
    <scope>NUCLEOTIDE SEQUENCE</scope>
</reference>
<dbReference type="HAMAP" id="MF_01386">
    <property type="entry name" value="PSII_PsbX_1"/>
    <property type="match status" value="1"/>
</dbReference>
<sequence>MTPSLAAFFWSLIWAAVLVILPITGAIIWVSQQDKLRRDY</sequence>
<keyword evidence="7" id="KW-0934">Plastid</keyword>
<feature type="transmembrane region" description="Helical" evidence="6">
    <location>
        <begin position="6"/>
        <end position="30"/>
    </location>
</feature>
<keyword evidence="2 6" id="KW-0812">Transmembrane</keyword>
<dbReference type="GO" id="GO:0009523">
    <property type="term" value="C:photosystem II"/>
    <property type="evidence" value="ECO:0007669"/>
    <property type="project" value="UniProtKB-KW"/>
</dbReference>
<evidence type="ECO:0000313" key="8">
    <source>
        <dbReference type="EMBL" id="QFV17229.1"/>
    </source>
</evidence>
<reference evidence="7" key="1">
    <citation type="submission" date="2018-11" db="EMBL/GenBank/DDBJ databases">
        <title>Complete Plastid Genome of Cyanidioschyzon merolae Isolate 5508.</title>
        <authorList>
            <person name="Bi G."/>
        </authorList>
    </citation>
    <scope>NUCLEOTIDE SEQUENCE</scope>
    <source>
        <strain evidence="7">5508</strain>
    </source>
</reference>
<keyword evidence="5 6" id="KW-0604">Photosystem II</keyword>
<gene>
    <name evidence="6 7" type="primary">psbX</name>
</gene>
<dbReference type="GO" id="GO:0015979">
    <property type="term" value="P:photosynthesis"/>
    <property type="evidence" value="ECO:0007669"/>
    <property type="project" value="UniProtKB-UniRule"/>
</dbReference>
<dbReference type="InterPro" id="IPR023431">
    <property type="entry name" value="PSII_PsbX_type_1_subfam"/>
</dbReference>
<proteinExistence type="inferred from homology"/>
<evidence type="ECO:0000256" key="6">
    <source>
        <dbReference type="HAMAP-Rule" id="MF_01386"/>
    </source>
</evidence>
<comment type="subunit">
    <text evidence="6">PSII is composed of 1 copy each of membrane proteins PsbA, PsbB, PsbC, PsbD, PsbE, PsbF, PsbH, PsbI, PsbJ, PsbK, PsbL, PsbM, PsbT, PsbX, PsbY, PsbZ, Psb30/Ycf12, at least 3 peripheral proteins of the oxygen-evolving complex and a large number of cofactors. It forms dimeric complexes.</text>
</comment>
<dbReference type="Pfam" id="PF06596">
    <property type="entry name" value="PsbX"/>
    <property type="match status" value="1"/>
</dbReference>
<dbReference type="Gene3D" id="1.20.5.510">
    <property type="entry name" value="Single helix bin"/>
    <property type="match status" value="1"/>
</dbReference>
<organism evidence="7">
    <name type="scientific">Cyanidioschyzon merolae</name>
    <name type="common">Red alga</name>
    <dbReference type="NCBI Taxonomy" id="45157"/>
    <lineage>
        <taxon>Eukaryota</taxon>
        <taxon>Rhodophyta</taxon>
        <taxon>Bangiophyceae</taxon>
        <taxon>Cyanidiales</taxon>
        <taxon>Cyanidiaceae</taxon>
        <taxon>Cyanidioschyzon</taxon>
    </lineage>
</organism>
<name>A0A5P9RVE0_CYAME</name>
<keyword evidence="4 6" id="KW-0472">Membrane</keyword>
<evidence type="ECO:0000256" key="2">
    <source>
        <dbReference type="ARBA" id="ARBA00022692"/>
    </source>
</evidence>
<keyword evidence="6" id="KW-0793">Thylakoid</keyword>
<keyword evidence="3 6" id="KW-1133">Transmembrane helix</keyword>
<evidence type="ECO:0000256" key="5">
    <source>
        <dbReference type="ARBA" id="ARBA00023276"/>
    </source>
</evidence>